<sequence length="348" mass="36698">MSGLIGADLEQMRNLARAFEQAANQLTQTSHQVRNGIQISAWAGPFAVRFRHTWDSEHSVKLRQASAALSAQAKQLRLEADQQDRASAAATGASTRPPAKVSDRDLVEFAESGASNKKGITKDGYTQLGKDELKRLGITPGMLRDERTGFDAKVYRDAHGRIIVSFGGTEGDLRGADWTNNFSGANPYHVSAQAEASVALALALKHSVGADNLILTGHSLGGRNAALASVATGARAVTFNAAGVSAGDYLYASTAGGNSVSLLDYAAGTFERSSRVTGESSFRAADNVVNYSTNNDELGAVQDGINVAQQVARVPIPTVAPGALGEQHFIGWGNHSAWDAFREGTPDD</sequence>
<dbReference type="EMBL" id="SDWV01000009">
    <property type="protein sequence ID" value="RYC11052.1"/>
    <property type="molecule type" value="Genomic_DNA"/>
</dbReference>
<dbReference type="RefSeq" id="WP_129426845.1">
    <property type="nucleotide sequence ID" value="NZ_SDWV01000009.1"/>
</dbReference>
<reference evidence="2 3" key="1">
    <citation type="submission" date="2019-01" db="EMBL/GenBank/DDBJ databases">
        <title>Novel species of Nocardioides.</title>
        <authorList>
            <person name="Liu Q."/>
            <person name="X Y.-H."/>
        </authorList>
    </citation>
    <scope>NUCLEOTIDE SEQUENCE [LARGE SCALE GENOMIC DNA]</scope>
    <source>
        <strain evidence="2 3">HLT2-9</strain>
    </source>
</reference>
<feature type="region of interest" description="Disordered" evidence="1">
    <location>
        <begin position="78"/>
        <end position="101"/>
    </location>
</feature>
<dbReference type="Pfam" id="PF26363">
    <property type="entry name" value="Phospholipase-like"/>
    <property type="match status" value="1"/>
</dbReference>
<name>A0A4Q2SYH8_9ACTN</name>
<protein>
    <submittedName>
        <fullName evidence="2">DUF2974 domain-containing protein</fullName>
    </submittedName>
</protein>
<evidence type="ECO:0000313" key="2">
    <source>
        <dbReference type="EMBL" id="RYC11052.1"/>
    </source>
</evidence>
<gene>
    <name evidence="2" type="ORF">EUA94_10555</name>
</gene>
<evidence type="ECO:0000256" key="1">
    <source>
        <dbReference type="SAM" id="MobiDB-lite"/>
    </source>
</evidence>
<accession>A0A4Q2SYH8</accession>
<keyword evidence="3" id="KW-1185">Reference proteome</keyword>
<dbReference type="OrthoDB" id="3731293at2"/>
<comment type="caution">
    <text evidence="2">The sequence shown here is derived from an EMBL/GenBank/DDBJ whole genome shotgun (WGS) entry which is preliminary data.</text>
</comment>
<proteinExistence type="predicted"/>
<organism evidence="2 3">
    <name type="scientific">Nocardioides zhouii</name>
    <dbReference type="NCBI Taxonomy" id="1168729"/>
    <lineage>
        <taxon>Bacteria</taxon>
        <taxon>Bacillati</taxon>
        <taxon>Actinomycetota</taxon>
        <taxon>Actinomycetes</taxon>
        <taxon>Propionibacteriales</taxon>
        <taxon>Nocardioidaceae</taxon>
        <taxon>Nocardioides</taxon>
    </lineage>
</organism>
<dbReference type="SUPFAM" id="SSF53474">
    <property type="entry name" value="alpha/beta-Hydrolases"/>
    <property type="match status" value="1"/>
</dbReference>
<dbReference type="InterPro" id="IPR029058">
    <property type="entry name" value="AB_hydrolase_fold"/>
</dbReference>
<dbReference type="AlphaFoldDB" id="A0A4Q2SYH8"/>
<evidence type="ECO:0000313" key="3">
    <source>
        <dbReference type="Proteomes" id="UP000291101"/>
    </source>
</evidence>
<feature type="compositionally biased region" description="Low complexity" evidence="1">
    <location>
        <begin position="85"/>
        <end position="99"/>
    </location>
</feature>
<dbReference type="Proteomes" id="UP000291101">
    <property type="component" value="Unassembled WGS sequence"/>
</dbReference>